<keyword evidence="5" id="KW-0378">Hydrolase</keyword>
<accession>A0A2Z7DIH1</accession>
<dbReference type="OrthoDB" id="10525258at2759"/>
<dbReference type="AlphaFoldDB" id="A0A2Z7DIH1"/>
<keyword evidence="3" id="KW-0540">Nuclease</keyword>
<name>A0A2Z7DIH1_9LAMI</name>
<gene>
    <name evidence="9" type="ORF">F511_28830</name>
</gene>
<evidence type="ECO:0000256" key="7">
    <source>
        <dbReference type="SAM" id="MobiDB-lite"/>
    </source>
</evidence>
<dbReference type="GO" id="GO:0004519">
    <property type="term" value="F:endonuclease activity"/>
    <property type="evidence" value="ECO:0007669"/>
    <property type="project" value="UniProtKB-KW"/>
</dbReference>
<keyword evidence="4" id="KW-0255">Endonuclease</keyword>
<evidence type="ECO:0000256" key="1">
    <source>
        <dbReference type="ARBA" id="ARBA00022679"/>
    </source>
</evidence>
<dbReference type="EMBL" id="KQ987259">
    <property type="protein sequence ID" value="KZV57751.1"/>
    <property type="molecule type" value="Genomic_DNA"/>
</dbReference>
<keyword evidence="6" id="KW-0695">RNA-directed DNA polymerase</keyword>
<feature type="region of interest" description="Disordered" evidence="7">
    <location>
        <begin position="1"/>
        <end position="20"/>
    </location>
</feature>
<feature type="compositionally biased region" description="Basic and acidic residues" evidence="7">
    <location>
        <begin position="1"/>
        <end position="11"/>
    </location>
</feature>
<dbReference type="Proteomes" id="UP000250235">
    <property type="component" value="Unassembled WGS sequence"/>
</dbReference>
<evidence type="ECO:0000256" key="4">
    <source>
        <dbReference type="ARBA" id="ARBA00022759"/>
    </source>
</evidence>
<sequence length="85" mass="10119">MAKISDGRYGKGEQLTESQMPFHMGKQNFQTLRIMAKITDGRYGKGEQLTECQMPFHMGKRWRHYLYGEKCEIFTDHKSLKYFFT</sequence>
<feature type="domain" description="Reverse transcriptase RNase H-like" evidence="8">
    <location>
        <begin position="58"/>
        <end position="84"/>
    </location>
</feature>
<evidence type="ECO:0000256" key="2">
    <source>
        <dbReference type="ARBA" id="ARBA00022695"/>
    </source>
</evidence>
<evidence type="ECO:0000256" key="6">
    <source>
        <dbReference type="ARBA" id="ARBA00022918"/>
    </source>
</evidence>
<dbReference type="InterPro" id="IPR041373">
    <property type="entry name" value="RT_RNaseH"/>
</dbReference>
<keyword evidence="2" id="KW-0548">Nucleotidyltransferase</keyword>
<evidence type="ECO:0000313" key="10">
    <source>
        <dbReference type="Proteomes" id="UP000250235"/>
    </source>
</evidence>
<organism evidence="9 10">
    <name type="scientific">Dorcoceras hygrometricum</name>
    <dbReference type="NCBI Taxonomy" id="472368"/>
    <lineage>
        <taxon>Eukaryota</taxon>
        <taxon>Viridiplantae</taxon>
        <taxon>Streptophyta</taxon>
        <taxon>Embryophyta</taxon>
        <taxon>Tracheophyta</taxon>
        <taxon>Spermatophyta</taxon>
        <taxon>Magnoliopsida</taxon>
        <taxon>eudicotyledons</taxon>
        <taxon>Gunneridae</taxon>
        <taxon>Pentapetalae</taxon>
        <taxon>asterids</taxon>
        <taxon>lamiids</taxon>
        <taxon>Lamiales</taxon>
        <taxon>Gesneriaceae</taxon>
        <taxon>Didymocarpoideae</taxon>
        <taxon>Trichosporeae</taxon>
        <taxon>Loxocarpinae</taxon>
        <taxon>Dorcoceras</taxon>
    </lineage>
</organism>
<keyword evidence="10" id="KW-1185">Reference proteome</keyword>
<evidence type="ECO:0000313" key="9">
    <source>
        <dbReference type="EMBL" id="KZV57751.1"/>
    </source>
</evidence>
<dbReference type="GO" id="GO:0003964">
    <property type="term" value="F:RNA-directed DNA polymerase activity"/>
    <property type="evidence" value="ECO:0007669"/>
    <property type="project" value="UniProtKB-KW"/>
</dbReference>
<dbReference type="GO" id="GO:0016787">
    <property type="term" value="F:hydrolase activity"/>
    <property type="evidence" value="ECO:0007669"/>
    <property type="project" value="UniProtKB-KW"/>
</dbReference>
<proteinExistence type="predicted"/>
<evidence type="ECO:0000256" key="3">
    <source>
        <dbReference type="ARBA" id="ARBA00022722"/>
    </source>
</evidence>
<evidence type="ECO:0000259" key="8">
    <source>
        <dbReference type="Pfam" id="PF17917"/>
    </source>
</evidence>
<dbReference type="Pfam" id="PF17917">
    <property type="entry name" value="RT_RNaseH"/>
    <property type="match status" value="1"/>
</dbReference>
<evidence type="ECO:0000256" key="5">
    <source>
        <dbReference type="ARBA" id="ARBA00022801"/>
    </source>
</evidence>
<keyword evidence="1" id="KW-0808">Transferase</keyword>
<protein>
    <recommendedName>
        <fullName evidence="8">Reverse transcriptase RNase H-like domain-containing protein</fullName>
    </recommendedName>
</protein>
<reference evidence="9 10" key="1">
    <citation type="journal article" date="2015" name="Proc. Natl. Acad. Sci. U.S.A.">
        <title>The resurrection genome of Boea hygrometrica: A blueprint for survival of dehydration.</title>
        <authorList>
            <person name="Xiao L."/>
            <person name="Yang G."/>
            <person name="Zhang L."/>
            <person name="Yang X."/>
            <person name="Zhao S."/>
            <person name="Ji Z."/>
            <person name="Zhou Q."/>
            <person name="Hu M."/>
            <person name="Wang Y."/>
            <person name="Chen M."/>
            <person name="Xu Y."/>
            <person name="Jin H."/>
            <person name="Xiao X."/>
            <person name="Hu G."/>
            <person name="Bao F."/>
            <person name="Hu Y."/>
            <person name="Wan P."/>
            <person name="Li L."/>
            <person name="Deng X."/>
            <person name="Kuang T."/>
            <person name="Xiang C."/>
            <person name="Zhu J.K."/>
            <person name="Oliver M.J."/>
            <person name="He Y."/>
        </authorList>
    </citation>
    <scope>NUCLEOTIDE SEQUENCE [LARGE SCALE GENOMIC DNA]</scope>
    <source>
        <strain evidence="10">cv. XS01</strain>
    </source>
</reference>